<dbReference type="EMBL" id="HBJA01114412">
    <property type="protein sequence ID" value="CAE0828148.1"/>
    <property type="molecule type" value="Transcribed_RNA"/>
</dbReference>
<dbReference type="AlphaFoldDB" id="A0A7S4G7Y3"/>
<gene>
    <name evidence="1" type="ORF">EGYM00163_LOCUS39417</name>
</gene>
<proteinExistence type="predicted"/>
<protein>
    <submittedName>
        <fullName evidence="1">Uncharacterized protein</fullName>
    </submittedName>
</protein>
<reference evidence="1" key="1">
    <citation type="submission" date="2021-01" db="EMBL/GenBank/DDBJ databases">
        <authorList>
            <person name="Corre E."/>
            <person name="Pelletier E."/>
            <person name="Niang G."/>
            <person name="Scheremetjew M."/>
            <person name="Finn R."/>
            <person name="Kale V."/>
            <person name="Holt S."/>
            <person name="Cochrane G."/>
            <person name="Meng A."/>
            <person name="Brown T."/>
            <person name="Cohen L."/>
        </authorList>
    </citation>
    <scope>NUCLEOTIDE SEQUENCE</scope>
    <source>
        <strain evidence="1">CCMP1594</strain>
    </source>
</reference>
<sequence>MSPFSCHVQSLLKSSLVCTPWLCFPHTKHFASACLRHLTFTSALYIVLAASEFRKMKNAPIHSSPIVHAALQGNQANGAASKLYIQETKEMVQLWCALLSNRRDLFRHRPSEAAEKKSNGCTGTNMMDSATLCSSSSSSMEGTKISKR</sequence>
<organism evidence="1">
    <name type="scientific">Eutreptiella gymnastica</name>
    <dbReference type="NCBI Taxonomy" id="73025"/>
    <lineage>
        <taxon>Eukaryota</taxon>
        <taxon>Discoba</taxon>
        <taxon>Euglenozoa</taxon>
        <taxon>Euglenida</taxon>
        <taxon>Spirocuta</taxon>
        <taxon>Euglenophyceae</taxon>
        <taxon>Eutreptiales</taxon>
        <taxon>Eutreptiaceae</taxon>
        <taxon>Eutreptiella</taxon>
    </lineage>
</organism>
<name>A0A7S4G7Y3_9EUGL</name>
<evidence type="ECO:0000313" key="1">
    <source>
        <dbReference type="EMBL" id="CAE0828148.1"/>
    </source>
</evidence>
<accession>A0A7S4G7Y3</accession>